<dbReference type="PANTHER" id="PTHR47618:SF1">
    <property type="entry name" value="BIFUNCTIONAL OLIGORIBONUCLEASE AND PAP PHOSPHATASE NRNA"/>
    <property type="match status" value="1"/>
</dbReference>
<evidence type="ECO:0000313" key="2">
    <source>
        <dbReference type="EMBL" id="MEP1060224.1"/>
    </source>
</evidence>
<evidence type="ECO:0000259" key="1">
    <source>
        <dbReference type="Pfam" id="PF01368"/>
    </source>
</evidence>
<gene>
    <name evidence="2" type="ORF">NDI38_17450</name>
</gene>
<comment type="caution">
    <text evidence="2">The sequence shown here is derived from an EMBL/GenBank/DDBJ whole genome shotgun (WGS) entry which is preliminary data.</text>
</comment>
<accession>A0ABV0KPM8</accession>
<protein>
    <submittedName>
        <fullName evidence="2">Bifunctional oligoribonuclease/PAP phosphatase NrnA</fullName>
    </submittedName>
</protein>
<name>A0ABV0KPM8_9CYAN</name>
<dbReference type="InterPro" id="IPR001667">
    <property type="entry name" value="DDH_dom"/>
</dbReference>
<dbReference type="EMBL" id="JAMPLM010000016">
    <property type="protein sequence ID" value="MEP1060224.1"/>
    <property type="molecule type" value="Genomic_DNA"/>
</dbReference>
<dbReference type="PANTHER" id="PTHR47618">
    <property type="entry name" value="BIFUNCTIONAL OLIGORIBONUCLEASE AND PAP PHOSPHATASE NRNA"/>
    <property type="match status" value="1"/>
</dbReference>
<dbReference type="RefSeq" id="WP_206755997.1">
    <property type="nucleotide sequence ID" value="NZ_JAMPLM010000016.1"/>
</dbReference>
<dbReference type="Gene3D" id="3.90.1640.10">
    <property type="entry name" value="inorganic pyrophosphatase (n-terminal core)"/>
    <property type="match status" value="1"/>
</dbReference>
<dbReference type="Pfam" id="PF01368">
    <property type="entry name" value="DHH"/>
    <property type="match status" value="1"/>
</dbReference>
<keyword evidence="3" id="KW-1185">Reference proteome</keyword>
<organism evidence="2 3">
    <name type="scientific">Stenomitos frigidus AS-A4</name>
    <dbReference type="NCBI Taxonomy" id="2933935"/>
    <lineage>
        <taxon>Bacteria</taxon>
        <taxon>Bacillati</taxon>
        <taxon>Cyanobacteriota</taxon>
        <taxon>Cyanophyceae</taxon>
        <taxon>Leptolyngbyales</taxon>
        <taxon>Leptolyngbyaceae</taxon>
        <taxon>Stenomitos</taxon>
    </lineage>
</organism>
<dbReference type="SUPFAM" id="SSF64182">
    <property type="entry name" value="DHH phosphoesterases"/>
    <property type="match status" value="1"/>
</dbReference>
<dbReference type="Proteomes" id="UP001476950">
    <property type="component" value="Unassembled WGS sequence"/>
</dbReference>
<dbReference type="InterPro" id="IPR038763">
    <property type="entry name" value="DHH_sf"/>
</dbReference>
<sequence length="438" mass="48772">MHDSSPSLDSLLLLTETHPLSVQVAPNTVEQTDQFAARPLQPSLRSQSSNHSGANQIVQPFAYDVPRSSEQSQKVEELHQTLERHRGDRQLLILQDFPDPDALSSAWTYKLIAQKYDIQCEMVYAGTLSHQENVALVKLTNLPVQRLTPQVLKSRDLSKYQGCALLDNQGTTSQLLPSVQQAGIPITVVIDHHSMQGDLNAEFVDIRPYTRATATILTQYLQAGLLKLDSNTSEHVKCATALMHGLRSDTNALRQAGEEDFLAAAYLSRFYDAQLLNAVLQSSRSRQVMDVIERALKNRIVQNNFSIAGVGYLRYDDRDAIPQAADFLVTEENVHTAVVYGIVHDEDEELEVVVGSLRTDKLTLDPDEFIKEAFGQDAQGRFFGGGRSQAGGFEIPLGFLSGFTESSEYAKMKWGVFDAQVKQKLLRLVNPDQHYPNS</sequence>
<proteinExistence type="predicted"/>
<feature type="domain" description="DDH" evidence="1">
    <location>
        <begin position="92"/>
        <end position="245"/>
    </location>
</feature>
<evidence type="ECO:0000313" key="3">
    <source>
        <dbReference type="Proteomes" id="UP001476950"/>
    </source>
</evidence>
<dbReference type="InterPro" id="IPR051319">
    <property type="entry name" value="Oligoribo/pAp-PDE_c-di-AMP_PDE"/>
</dbReference>
<reference evidence="2 3" key="1">
    <citation type="submission" date="2022-04" db="EMBL/GenBank/DDBJ databases">
        <title>Positive selection, recombination, and allopatry shape intraspecific diversity of widespread and dominant cyanobacteria.</title>
        <authorList>
            <person name="Wei J."/>
            <person name="Shu W."/>
            <person name="Hu C."/>
        </authorList>
    </citation>
    <scope>NUCLEOTIDE SEQUENCE [LARGE SCALE GENOMIC DNA]</scope>
    <source>
        <strain evidence="2 3">AS-A4</strain>
    </source>
</reference>